<feature type="transmembrane region" description="Helical" evidence="8">
    <location>
        <begin position="39"/>
        <end position="62"/>
    </location>
</feature>
<dbReference type="PANTHER" id="PTHR43840">
    <property type="entry name" value="MITOCHONDRIAL METAL TRANSPORTER 1-RELATED"/>
    <property type="match status" value="1"/>
</dbReference>
<dbReference type="InterPro" id="IPR027470">
    <property type="entry name" value="Cation_efflux_CTD"/>
</dbReference>
<dbReference type="Gene3D" id="1.20.1510.10">
    <property type="entry name" value="Cation efflux protein transmembrane domain"/>
    <property type="match status" value="1"/>
</dbReference>
<keyword evidence="6 8" id="KW-1133">Transmembrane helix</keyword>
<dbReference type="NCBIfam" id="TIGR01297">
    <property type="entry name" value="CDF"/>
    <property type="match status" value="1"/>
</dbReference>
<feature type="transmembrane region" description="Helical" evidence="8">
    <location>
        <begin position="156"/>
        <end position="178"/>
    </location>
</feature>
<reference evidence="12" key="1">
    <citation type="journal article" date="2019" name="Int. J. Syst. Evol. Microbiol.">
        <title>The Global Catalogue of Microorganisms (GCM) 10K type strain sequencing project: providing services to taxonomists for standard genome sequencing and annotation.</title>
        <authorList>
            <consortium name="The Broad Institute Genomics Platform"/>
            <consortium name="The Broad Institute Genome Sequencing Center for Infectious Disease"/>
            <person name="Wu L."/>
            <person name="Ma J."/>
        </authorList>
    </citation>
    <scope>NUCLEOTIDE SEQUENCE [LARGE SCALE GENOMIC DNA]</scope>
    <source>
        <strain evidence="12">CECT 8472</strain>
    </source>
</reference>
<dbReference type="Pfam" id="PF01545">
    <property type="entry name" value="Cation_efflux"/>
    <property type="match status" value="1"/>
</dbReference>
<dbReference type="Gene3D" id="3.30.70.1350">
    <property type="entry name" value="Cation efflux protein, cytoplasmic domain"/>
    <property type="match status" value="1"/>
</dbReference>
<proteinExistence type="inferred from homology"/>
<evidence type="ECO:0000256" key="8">
    <source>
        <dbReference type="SAM" id="Phobius"/>
    </source>
</evidence>
<dbReference type="InterPro" id="IPR050291">
    <property type="entry name" value="CDF_Transporter"/>
</dbReference>
<evidence type="ECO:0000256" key="2">
    <source>
        <dbReference type="ARBA" id="ARBA00008114"/>
    </source>
</evidence>
<protein>
    <submittedName>
        <fullName evidence="11">Cation diffusion facilitator family transporter</fullName>
    </submittedName>
</protein>
<feature type="transmembrane region" description="Helical" evidence="8">
    <location>
        <begin position="116"/>
        <end position="136"/>
    </location>
</feature>
<dbReference type="InterPro" id="IPR027469">
    <property type="entry name" value="Cation_efflux_TMD_sf"/>
</dbReference>
<evidence type="ECO:0000259" key="10">
    <source>
        <dbReference type="Pfam" id="PF16916"/>
    </source>
</evidence>
<dbReference type="InterPro" id="IPR002524">
    <property type="entry name" value="Cation_efflux"/>
</dbReference>
<dbReference type="RefSeq" id="WP_382423324.1">
    <property type="nucleotide sequence ID" value="NZ_JBHSCW010000010.1"/>
</dbReference>
<evidence type="ECO:0000256" key="6">
    <source>
        <dbReference type="ARBA" id="ARBA00022989"/>
    </source>
</evidence>
<accession>A0ABV8UQD6</accession>
<feature type="domain" description="Cation efflux protein transmembrane" evidence="9">
    <location>
        <begin position="17"/>
        <end position="209"/>
    </location>
</feature>
<keyword evidence="4" id="KW-1003">Cell membrane</keyword>
<dbReference type="SUPFAM" id="SSF161111">
    <property type="entry name" value="Cation efflux protein transmembrane domain-like"/>
    <property type="match status" value="1"/>
</dbReference>
<keyword evidence="12" id="KW-1185">Reference proteome</keyword>
<dbReference type="SUPFAM" id="SSF160240">
    <property type="entry name" value="Cation efflux protein cytoplasmic domain-like"/>
    <property type="match status" value="1"/>
</dbReference>
<organism evidence="11 12">
    <name type="scientific">Fodinicurvata halophila</name>
    <dbReference type="NCBI Taxonomy" id="1419723"/>
    <lineage>
        <taxon>Bacteria</taxon>
        <taxon>Pseudomonadati</taxon>
        <taxon>Pseudomonadota</taxon>
        <taxon>Alphaproteobacteria</taxon>
        <taxon>Rhodospirillales</taxon>
        <taxon>Rhodovibrionaceae</taxon>
        <taxon>Fodinicurvata</taxon>
    </lineage>
</organism>
<evidence type="ECO:0000256" key="7">
    <source>
        <dbReference type="ARBA" id="ARBA00023136"/>
    </source>
</evidence>
<feature type="transmembrane region" description="Helical" evidence="8">
    <location>
        <begin position="12"/>
        <end position="33"/>
    </location>
</feature>
<dbReference type="EMBL" id="JBHSCW010000010">
    <property type="protein sequence ID" value="MFC4352947.1"/>
    <property type="molecule type" value="Genomic_DNA"/>
</dbReference>
<evidence type="ECO:0000313" key="11">
    <source>
        <dbReference type="EMBL" id="MFC4352947.1"/>
    </source>
</evidence>
<evidence type="ECO:0000256" key="1">
    <source>
        <dbReference type="ARBA" id="ARBA00004141"/>
    </source>
</evidence>
<dbReference type="PANTHER" id="PTHR43840:SF41">
    <property type="entry name" value="CATION-EFFLUX PUMP FIEF"/>
    <property type="match status" value="1"/>
</dbReference>
<dbReference type="Pfam" id="PF16916">
    <property type="entry name" value="ZT_dimer"/>
    <property type="match status" value="1"/>
</dbReference>
<dbReference type="InterPro" id="IPR036837">
    <property type="entry name" value="Cation_efflux_CTD_sf"/>
</dbReference>
<evidence type="ECO:0000313" key="12">
    <source>
        <dbReference type="Proteomes" id="UP001595799"/>
    </source>
</evidence>
<evidence type="ECO:0000256" key="4">
    <source>
        <dbReference type="ARBA" id="ARBA00022475"/>
    </source>
</evidence>
<sequence length="300" mass="32412">MIAPQRKARLMRWATYASVATAFGLILLKIVAWQVTDSVALLSSLVDSLLDAAASVMTLLAVRQSLIPADADHRFGHGKIESLSALAQAGLVTGSALFLIAEAVSRLVTPQAPEHGVWGISVMLVSIIVTLGLTSFQRQVVRQTGSIAIGADALHYLSDLLMNAAVILALVLAIYLGWTLADPIIALGIAAILLRSAWKIARSALDILMDRELPDSERERILELVRGHSDVLGVHDLKTRSSGQQTFIQLHLEIDGSMTLYRAHAIADTIEAELQTLFPGAEVLIHQDPHILSEEGPIYE</sequence>
<comment type="caution">
    <text evidence="11">The sequence shown here is derived from an EMBL/GenBank/DDBJ whole genome shotgun (WGS) entry which is preliminary data.</text>
</comment>
<comment type="subcellular location">
    <subcellularLocation>
        <location evidence="1">Membrane</location>
        <topology evidence="1">Multi-pass membrane protein</topology>
    </subcellularLocation>
</comment>
<comment type="similarity">
    <text evidence="2">Belongs to the cation diffusion facilitator (CDF) transporter (TC 2.A.4) family.</text>
</comment>
<evidence type="ECO:0000256" key="5">
    <source>
        <dbReference type="ARBA" id="ARBA00022692"/>
    </source>
</evidence>
<evidence type="ECO:0000256" key="3">
    <source>
        <dbReference type="ARBA" id="ARBA00022448"/>
    </source>
</evidence>
<name>A0ABV8UQD6_9PROT</name>
<dbReference type="Proteomes" id="UP001595799">
    <property type="component" value="Unassembled WGS sequence"/>
</dbReference>
<keyword evidence="5 8" id="KW-0812">Transmembrane</keyword>
<evidence type="ECO:0000259" key="9">
    <source>
        <dbReference type="Pfam" id="PF01545"/>
    </source>
</evidence>
<keyword evidence="3" id="KW-0813">Transport</keyword>
<feature type="domain" description="Cation efflux protein cytoplasmic" evidence="10">
    <location>
        <begin position="213"/>
        <end position="290"/>
    </location>
</feature>
<gene>
    <name evidence="11" type="ORF">ACFOW6_15450</name>
</gene>
<feature type="transmembrane region" description="Helical" evidence="8">
    <location>
        <begin position="83"/>
        <end position="104"/>
    </location>
</feature>
<keyword evidence="7 8" id="KW-0472">Membrane</keyword>
<dbReference type="InterPro" id="IPR058533">
    <property type="entry name" value="Cation_efflux_TM"/>
</dbReference>